<keyword evidence="3" id="KW-1185">Reference proteome</keyword>
<feature type="transmembrane region" description="Helical" evidence="1">
    <location>
        <begin position="22"/>
        <end position="42"/>
    </location>
</feature>
<feature type="transmembrane region" description="Helical" evidence="1">
    <location>
        <begin position="90"/>
        <end position="108"/>
    </location>
</feature>
<organism evidence="2 3">
    <name type="scientific">Polypedilum vanderplanki</name>
    <name type="common">Sleeping chironomid midge</name>
    <dbReference type="NCBI Taxonomy" id="319348"/>
    <lineage>
        <taxon>Eukaryota</taxon>
        <taxon>Metazoa</taxon>
        <taxon>Ecdysozoa</taxon>
        <taxon>Arthropoda</taxon>
        <taxon>Hexapoda</taxon>
        <taxon>Insecta</taxon>
        <taxon>Pterygota</taxon>
        <taxon>Neoptera</taxon>
        <taxon>Endopterygota</taxon>
        <taxon>Diptera</taxon>
        <taxon>Nematocera</taxon>
        <taxon>Chironomoidea</taxon>
        <taxon>Chironomidae</taxon>
        <taxon>Chironominae</taxon>
        <taxon>Polypedilum</taxon>
        <taxon>Polypedilum</taxon>
    </lineage>
</organism>
<name>A0A9J6C6Y1_POLVA</name>
<reference evidence="2" key="1">
    <citation type="submission" date="2021-03" db="EMBL/GenBank/DDBJ databases">
        <title>Chromosome level genome of the anhydrobiotic midge Polypedilum vanderplanki.</title>
        <authorList>
            <person name="Yoshida Y."/>
            <person name="Kikawada T."/>
            <person name="Gusev O."/>
        </authorList>
    </citation>
    <scope>NUCLEOTIDE SEQUENCE</scope>
    <source>
        <strain evidence="2">NIAS01</strain>
        <tissue evidence="2">Whole body or cell culture</tissue>
    </source>
</reference>
<evidence type="ECO:0000256" key="1">
    <source>
        <dbReference type="SAM" id="Phobius"/>
    </source>
</evidence>
<keyword evidence="1" id="KW-0472">Membrane</keyword>
<keyword evidence="1" id="KW-1133">Transmembrane helix</keyword>
<dbReference type="EMBL" id="JADBJN010000002">
    <property type="protein sequence ID" value="KAG5677841.1"/>
    <property type="molecule type" value="Genomic_DNA"/>
</dbReference>
<feature type="transmembrane region" description="Helical" evidence="1">
    <location>
        <begin position="114"/>
        <end position="144"/>
    </location>
</feature>
<evidence type="ECO:0000313" key="2">
    <source>
        <dbReference type="EMBL" id="KAG5677841.1"/>
    </source>
</evidence>
<accession>A0A9J6C6Y1</accession>
<evidence type="ECO:0000313" key="3">
    <source>
        <dbReference type="Proteomes" id="UP001107558"/>
    </source>
</evidence>
<gene>
    <name evidence="2" type="ORF">PVAND_007563</name>
</gene>
<keyword evidence="1" id="KW-0812">Transmembrane</keyword>
<dbReference type="Proteomes" id="UP001107558">
    <property type="component" value="Chromosome 2"/>
</dbReference>
<sequence length="150" mass="17226">MEEILDYDQQDYFERLYLNVKFSTFSMGLILMMIIFILHHVIASYFSINFFLANSIALLTSMKAGIIFMDIYCSRELRNFARSVDFTQDFYGILIAITSVSLILQTTILPDIALGFVIITYMLTSTLLLVSFIFSGFLIAIYIFTSFPPP</sequence>
<protein>
    <submittedName>
        <fullName evidence="2">Uncharacterized protein</fullName>
    </submittedName>
</protein>
<dbReference type="AlphaFoldDB" id="A0A9J6C6Y1"/>
<feature type="transmembrane region" description="Helical" evidence="1">
    <location>
        <begin position="48"/>
        <end position="69"/>
    </location>
</feature>
<comment type="caution">
    <text evidence="2">The sequence shown here is derived from an EMBL/GenBank/DDBJ whole genome shotgun (WGS) entry which is preliminary data.</text>
</comment>
<proteinExistence type="predicted"/>